<protein>
    <submittedName>
        <fullName evidence="2">Uncharacterized protein</fullName>
    </submittedName>
</protein>
<accession>A0ABS6XCJ7</accession>
<evidence type="ECO:0000256" key="1">
    <source>
        <dbReference type="SAM" id="Phobius"/>
    </source>
</evidence>
<feature type="transmembrane region" description="Helical" evidence="1">
    <location>
        <begin position="20"/>
        <end position="36"/>
    </location>
</feature>
<keyword evidence="1" id="KW-0812">Transmembrane</keyword>
<dbReference type="EMBL" id="JAHWXQ010000002">
    <property type="protein sequence ID" value="MBW3365364.1"/>
    <property type="molecule type" value="Genomic_DNA"/>
</dbReference>
<evidence type="ECO:0000313" key="2">
    <source>
        <dbReference type="EMBL" id="MBW3365364.1"/>
    </source>
</evidence>
<keyword evidence="1" id="KW-1133">Transmembrane helix</keyword>
<evidence type="ECO:0000313" key="3">
    <source>
        <dbReference type="Proteomes" id="UP000774935"/>
    </source>
</evidence>
<reference evidence="2 3" key="1">
    <citation type="submission" date="2021-07" db="EMBL/GenBank/DDBJ databases">
        <authorList>
            <person name="Kim M.K."/>
        </authorList>
    </citation>
    <scope>NUCLEOTIDE SEQUENCE [LARGE SCALE GENOMIC DNA]</scope>
    <source>
        <strain evidence="2 3">HLY7-15</strain>
    </source>
</reference>
<keyword evidence="3" id="KW-1185">Reference proteome</keyword>
<comment type="caution">
    <text evidence="2">The sequence shown here is derived from an EMBL/GenBank/DDBJ whole genome shotgun (WGS) entry which is preliminary data.</text>
</comment>
<gene>
    <name evidence="2" type="ORF">KYK27_09935</name>
</gene>
<proteinExistence type="predicted"/>
<sequence>MNPLQMEEHMHPNFIKASNLLLVTVGLGLLNIFFSHETLSSVQNISVASASILFVAALAYFARRGKKWFKYLFLVVMILGVLGLPFIVLNFMNNPIVGFINIVQTILQVWAAVLLFKVPKHSALEPNPTIY</sequence>
<feature type="transmembrane region" description="Helical" evidence="1">
    <location>
        <begin position="95"/>
        <end position="116"/>
    </location>
</feature>
<name>A0ABS6XCJ7_9BACT</name>
<keyword evidence="1" id="KW-0472">Membrane</keyword>
<feature type="transmembrane region" description="Helical" evidence="1">
    <location>
        <begin position="68"/>
        <end position="89"/>
    </location>
</feature>
<dbReference type="Proteomes" id="UP000774935">
    <property type="component" value="Unassembled WGS sequence"/>
</dbReference>
<organism evidence="2 3">
    <name type="scientific">Pontibacter populi</name>
    <dbReference type="NCBI Taxonomy" id="890055"/>
    <lineage>
        <taxon>Bacteria</taxon>
        <taxon>Pseudomonadati</taxon>
        <taxon>Bacteroidota</taxon>
        <taxon>Cytophagia</taxon>
        <taxon>Cytophagales</taxon>
        <taxon>Hymenobacteraceae</taxon>
        <taxon>Pontibacter</taxon>
    </lineage>
</organism>
<feature type="transmembrane region" description="Helical" evidence="1">
    <location>
        <begin position="42"/>
        <end position="61"/>
    </location>
</feature>